<dbReference type="FunFam" id="2.10.70.10:FF:000014">
    <property type="entry name" value="Membrane cofactor protein"/>
    <property type="match status" value="1"/>
</dbReference>
<dbReference type="PANTHER" id="PTHR19325">
    <property type="entry name" value="COMPLEMENT COMPONENT-RELATED SUSHI DOMAIN-CONTAINING"/>
    <property type="match status" value="1"/>
</dbReference>
<reference evidence="16" key="3">
    <citation type="submission" date="2025-09" db="UniProtKB">
        <authorList>
            <consortium name="Ensembl"/>
        </authorList>
    </citation>
    <scope>IDENTIFICATION</scope>
</reference>
<organism evidence="16 17">
    <name type="scientific">Podarcis muralis</name>
    <name type="common">Wall lizard</name>
    <name type="synonym">Lacerta muralis</name>
    <dbReference type="NCBI Taxonomy" id="64176"/>
    <lineage>
        <taxon>Eukaryota</taxon>
        <taxon>Metazoa</taxon>
        <taxon>Chordata</taxon>
        <taxon>Craniata</taxon>
        <taxon>Vertebrata</taxon>
        <taxon>Euteleostomi</taxon>
        <taxon>Lepidosauria</taxon>
        <taxon>Squamata</taxon>
        <taxon>Bifurcata</taxon>
        <taxon>Unidentata</taxon>
        <taxon>Episquamata</taxon>
        <taxon>Laterata</taxon>
        <taxon>Lacertibaenia</taxon>
        <taxon>Lacertidae</taxon>
        <taxon>Podarcis</taxon>
    </lineage>
</organism>
<keyword evidence="7" id="KW-0391">Immunity</keyword>
<dbReference type="GO" id="GO:0006958">
    <property type="term" value="P:complement activation, classical pathway"/>
    <property type="evidence" value="ECO:0007669"/>
    <property type="project" value="UniProtKB-KW"/>
</dbReference>
<comment type="function">
    <text evidence="12">This protein recognizes C4b and C3b fragments that condense with cell-surface hydroxyl or amino groups when nascent C4b and C3b are locally generated during C4 and c3 activation. Interaction of daf with cell-associated C4b and C3b polypeptides interferes with their ability to catalyze the conversion of C2 and factor B to enzymatically active C2a and Bb and thereby prevents the formation of C4b2a and C3bBb, the amplification convertases of the complement cascade. Inhibits complement activation by destabilizing and preventing the formation of C3 and C5 convertases, which prevents complement damage.</text>
</comment>
<evidence type="ECO:0000256" key="7">
    <source>
        <dbReference type="ARBA" id="ARBA00022859"/>
    </source>
</evidence>
<keyword evidence="4 13" id="KW-0768">Sushi</keyword>
<dbReference type="OMA" id="FARTEVI"/>
<comment type="subcellular location">
    <subcellularLocation>
        <location evidence="1">Membrane</location>
    </subcellularLocation>
</comment>
<accession>A0A670IAF1</accession>
<evidence type="ECO:0000256" key="9">
    <source>
        <dbReference type="ARBA" id="ARBA00023136"/>
    </source>
</evidence>
<dbReference type="InterPro" id="IPR035976">
    <property type="entry name" value="Sushi/SCR/CCP_sf"/>
</dbReference>
<dbReference type="Ensembl" id="ENSPMRT00000009286.1">
    <property type="protein sequence ID" value="ENSPMRP00000008691.1"/>
    <property type="gene ID" value="ENSPMRG00000005862.1"/>
</dbReference>
<evidence type="ECO:0000256" key="5">
    <source>
        <dbReference type="ARBA" id="ARBA00022729"/>
    </source>
</evidence>
<evidence type="ECO:0000256" key="1">
    <source>
        <dbReference type="ARBA" id="ARBA00004370"/>
    </source>
</evidence>
<keyword evidence="11" id="KW-0325">Glycoprotein</keyword>
<keyword evidence="8" id="KW-0180">Complement pathway</keyword>
<keyword evidence="10 13" id="KW-1015">Disulfide bond</keyword>
<evidence type="ECO:0000313" key="16">
    <source>
        <dbReference type="Ensembl" id="ENSPMRP00000008691.1"/>
    </source>
</evidence>
<sequence length="175" mass="20146">MVKHCGEGTPPQMHRNAQILFFKEFCFLILLSVVICENPRVQNGIELSGLRDSYTYGNSVTLECKTGYFMIGNHYILCEKNGTWVPKLLQKPTCHYGWWVKQYYTPGDEISIQCNAGYTLLGPSTITYIGGSKWSPNIPVCELSKYNICENKATKMIKWKERLPYEVRLQHFGTF</sequence>
<dbReference type="Gene3D" id="2.10.70.10">
    <property type="entry name" value="Complement Module, domain 1"/>
    <property type="match status" value="2"/>
</dbReference>
<comment type="similarity">
    <text evidence="2">Belongs to the receptors of complement activation (RCA) family.</text>
</comment>
<feature type="signal peptide" evidence="14">
    <location>
        <begin position="1"/>
        <end position="36"/>
    </location>
</feature>
<reference evidence="16" key="2">
    <citation type="submission" date="2025-08" db="UniProtKB">
        <authorList>
            <consortium name="Ensembl"/>
        </authorList>
    </citation>
    <scope>IDENTIFICATION</scope>
</reference>
<keyword evidence="6" id="KW-0677">Repeat</keyword>
<evidence type="ECO:0000313" key="17">
    <source>
        <dbReference type="Proteomes" id="UP000472272"/>
    </source>
</evidence>
<evidence type="ECO:0000256" key="6">
    <source>
        <dbReference type="ARBA" id="ARBA00022737"/>
    </source>
</evidence>
<dbReference type="Pfam" id="PF00084">
    <property type="entry name" value="Sushi"/>
    <property type="match status" value="1"/>
</dbReference>
<keyword evidence="5 14" id="KW-0732">Signal</keyword>
<keyword evidence="17" id="KW-1185">Reference proteome</keyword>
<evidence type="ECO:0000256" key="4">
    <source>
        <dbReference type="ARBA" id="ARBA00022659"/>
    </source>
</evidence>
<dbReference type="PROSITE" id="PS50923">
    <property type="entry name" value="SUSHI"/>
    <property type="match status" value="2"/>
</dbReference>
<comment type="caution">
    <text evidence="13">Lacks conserved residue(s) required for the propagation of feature annotation.</text>
</comment>
<dbReference type="Proteomes" id="UP000472272">
    <property type="component" value="Chromosome 6"/>
</dbReference>
<evidence type="ECO:0000256" key="3">
    <source>
        <dbReference type="ARBA" id="ARBA00022588"/>
    </source>
</evidence>
<keyword evidence="3" id="KW-0399">Innate immunity</keyword>
<feature type="domain" description="Sushi" evidence="15">
    <location>
        <begin position="104"/>
        <end position="143"/>
    </location>
</feature>
<evidence type="ECO:0000256" key="11">
    <source>
        <dbReference type="ARBA" id="ARBA00023180"/>
    </source>
</evidence>
<reference evidence="16 17" key="1">
    <citation type="journal article" date="2019" name="Proc. Natl. Acad. Sci. U.S.A.">
        <title>Regulatory changes in pterin and carotenoid genes underlie balanced color polymorphisms in the wall lizard.</title>
        <authorList>
            <person name="Andrade P."/>
            <person name="Pinho C."/>
            <person name="Perez I de Lanuza G."/>
            <person name="Afonso S."/>
            <person name="Brejcha J."/>
            <person name="Rubin C.J."/>
            <person name="Wallerman O."/>
            <person name="Pereira P."/>
            <person name="Sabatino S.J."/>
            <person name="Bellati A."/>
            <person name="Pellitteri-Rosa D."/>
            <person name="Bosakova Z."/>
            <person name="Bunikis I."/>
            <person name="Carretero M.A."/>
            <person name="Feiner N."/>
            <person name="Marsik P."/>
            <person name="Pauperio F."/>
            <person name="Salvi D."/>
            <person name="Soler L."/>
            <person name="While G.M."/>
            <person name="Uller T."/>
            <person name="Font E."/>
            <person name="Andersson L."/>
            <person name="Carneiro M."/>
        </authorList>
    </citation>
    <scope>NUCLEOTIDE SEQUENCE</scope>
</reference>
<evidence type="ECO:0000256" key="2">
    <source>
        <dbReference type="ARBA" id="ARBA00010908"/>
    </source>
</evidence>
<dbReference type="GO" id="GO:0016020">
    <property type="term" value="C:membrane"/>
    <property type="evidence" value="ECO:0007669"/>
    <property type="project" value="UniProtKB-SubCell"/>
</dbReference>
<dbReference type="PANTHER" id="PTHR19325:SF317">
    <property type="entry name" value="COMPLEMENT DECAY-ACCELERATING FACTOR"/>
    <property type="match status" value="1"/>
</dbReference>
<evidence type="ECO:0000256" key="8">
    <source>
        <dbReference type="ARBA" id="ARBA00022875"/>
    </source>
</evidence>
<evidence type="ECO:0000259" key="15">
    <source>
        <dbReference type="PROSITE" id="PS50923"/>
    </source>
</evidence>
<feature type="chain" id="PRO_5025566706" description="Sushi domain-containing protein" evidence="14">
    <location>
        <begin position="37"/>
        <end position="175"/>
    </location>
</feature>
<dbReference type="InterPro" id="IPR050350">
    <property type="entry name" value="Compl-Cell_Adhes-Reg"/>
</dbReference>
<proteinExistence type="inferred from homology"/>
<feature type="domain" description="Sushi" evidence="15">
    <location>
        <begin position="34"/>
        <end position="96"/>
    </location>
</feature>
<dbReference type="SUPFAM" id="SSF57535">
    <property type="entry name" value="Complement control module/SCR domain"/>
    <property type="match status" value="2"/>
</dbReference>
<dbReference type="InterPro" id="IPR000436">
    <property type="entry name" value="Sushi_SCR_CCP_dom"/>
</dbReference>
<feature type="disulfide bond" evidence="13">
    <location>
        <begin position="114"/>
        <end position="141"/>
    </location>
</feature>
<name>A0A670IAF1_PODMU</name>
<evidence type="ECO:0000256" key="10">
    <source>
        <dbReference type="ARBA" id="ARBA00023157"/>
    </source>
</evidence>
<keyword evidence="9" id="KW-0472">Membrane</keyword>
<evidence type="ECO:0000256" key="14">
    <source>
        <dbReference type="SAM" id="SignalP"/>
    </source>
</evidence>
<dbReference type="SMART" id="SM00032">
    <property type="entry name" value="CCP"/>
    <property type="match status" value="2"/>
</dbReference>
<evidence type="ECO:0000256" key="13">
    <source>
        <dbReference type="PROSITE-ProRule" id="PRU00302"/>
    </source>
</evidence>
<dbReference type="AlphaFoldDB" id="A0A670IAF1"/>
<dbReference type="GO" id="GO:0045087">
    <property type="term" value="P:innate immune response"/>
    <property type="evidence" value="ECO:0007669"/>
    <property type="project" value="UniProtKB-KW"/>
</dbReference>
<dbReference type="CDD" id="cd00033">
    <property type="entry name" value="CCP"/>
    <property type="match status" value="2"/>
</dbReference>
<evidence type="ECO:0000256" key="12">
    <source>
        <dbReference type="ARBA" id="ARBA00045541"/>
    </source>
</evidence>
<protein>
    <recommendedName>
        <fullName evidence="15">Sushi domain-containing protein</fullName>
    </recommendedName>
</protein>